<protein>
    <recommendedName>
        <fullName evidence="7">ABC3 transporter permease C-terminal domain-containing protein</fullName>
    </recommendedName>
</protein>
<dbReference type="EMBL" id="BJYS01000041">
    <property type="protein sequence ID" value="GEO06562.1"/>
    <property type="molecule type" value="Genomic_DNA"/>
</dbReference>
<evidence type="ECO:0000256" key="4">
    <source>
        <dbReference type="ARBA" id="ARBA00022989"/>
    </source>
</evidence>
<evidence type="ECO:0000313" key="8">
    <source>
        <dbReference type="EMBL" id="GEO06562.1"/>
    </source>
</evidence>
<accession>A0A512B3N0</accession>
<dbReference type="GO" id="GO:0022857">
    <property type="term" value="F:transmembrane transporter activity"/>
    <property type="evidence" value="ECO:0007669"/>
    <property type="project" value="TreeGrafter"/>
</dbReference>
<dbReference type="PANTHER" id="PTHR30572">
    <property type="entry name" value="MEMBRANE COMPONENT OF TRANSPORTER-RELATED"/>
    <property type="match status" value="1"/>
</dbReference>
<comment type="caution">
    <text evidence="8">The sequence shown here is derived from an EMBL/GenBank/DDBJ whole genome shotgun (WGS) entry which is preliminary data.</text>
</comment>
<evidence type="ECO:0000259" key="7">
    <source>
        <dbReference type="Pfam" id="PF02687"/>
    </source>
</evidence>
<keyword evidence="5 6" id="KW-0472">Membrane</keyword>
<evidence type="ECO:0000256" key="6">
    <source>
        <dbReference type="SAM" id="Phobius"/>
    </source>
</evidence>
<name>A0A512B3N0_9BACT</name>
<reference evidence="8 9" key="1">
    <citation type="submission" date="2019-07" db="EMBL/GenBank/DDBJ databases">
        <title>Whole genome shotgun sequence of Adhaeribacter aerolatus NBRC 106133.</title>
        <authorList>
            <person name="Hosoyama A."/>
            <person name="Uohara A."/>
            <person name="Ohji S."/>
            <person name="Ichikawa N."/>
        </authorList>
    </citation>
    <scope>NUCLEOTIDE SEQUENCE [LARGE SCALE GENOMIC DNA]</scope>
    <source>
        <strain evidence="8 9">NBRC 106133</strain>
    </source>
</reference>
<dbReference type="InterPro" id="IPR003838">
    <property type="entry name" value="ABC3_permease_C"/>
</dbReference>
<evidence type="ECO:0000256" key="5">
    <source>
        <dbReference type="ARBA" id="ARBA00023136"/>
    </source>
</evidence>
<keyword evidence="4 6" id="KW-1133">Transmembrane helix</keyword>
<feature type="transmembrane region" description="Helical" evidence="6">
    <location>
        <begin position="107"/>
        <end position="127"/>
    </location>
</feature>
<evidence type="ECO:0000256" key="3">
    <source>
        <dbReference type="ARBA" id="ARBA00022692"/>
    </source>
</evidence>
<feature type="domain" description="ABC3 transporter permease C-terminal" evidence="7">
    <location>
        <begin position="60"/>
        <end position="170"/>
    </location>
</feature>
<keyword evidence="3 6" id="KW-0812">Transmembrane</keyword>
<dbReference type="AlphaFoldDB" id="A0A512B3N0"/>
<proteinExistence type="predicted"/>
<keyword evidence="9" id="KW-1185">Reference proteome</keyword>
<dbReference type="GO" id="GO:0005886">
    <property type="term" value="C:plasma membrane"/>
    <property type="evidence" value="ECO:0007669"/>
    <property type="project" value="UniProtKB-SubCell"/>
</dbReference>
<organism evidence="8 9">
    <name type="scientific">Adhaeribacter aerolatus</name>
    <dbReference type="NCBI Taxonomy" id="670289"/>
    <lineage>
        <taxon>Bacteria</taxon>
        <taxon>Pseudomonadati</taxon>
        <taxon>Bacteroidota</taxon>
        <taxon>Cytophagia</taxon>
        <taxon>Cytophagales</taxon>
        <taxon>Hymenobacteraceae</taxon>
        <taxon>Adhaeribacter</taxon>
    </lineage>
</organism>
<feature type="transmembrane region" description="Helical" evidence="6">
    <location>
        <begin position="60"/>
        <end position="79"/>
    </location>
</feature>
<dbReference type="OrthoDB" id="5933722at2"/>
<sequence length="178" mass="19489">MAGLQTIIWQATDGITLPMVSSQRLKVVLMNLMVKLIWCEPRSQKALIALLNLSFNSVQAALAIFIGCLGLFGLATFAAEQRTKEIGIRKVLGASIQSVVIMLSKDFLKLVFIAAFIAFPVAWYAMHQWLQDFAYRIDLGWGIFALAGGLGVLIALFTVSFQAIRAAVANPVKSLRSE</sequence>
<comment type="subcellular location">
    <subcellularLocation>
        <location evidence="1">Cell membrane</location>
        <topology evidence="1">Multi-pass membrane protein</topology>
    </subcellularLocation>
</comment>
<dbReference type="Proteomes" id="UP000321532">
    <property type="component" value="Unassembled WGS sequence"/>
</dbReference>
<dbReference type="InterPro" id="IPR050250">
    <property type="entry name" value="Macrolide_Exporter_MacB"/>
</dbReference>
<evidence type="ECO:0000313" key="9">
    <source>
        <dbReference type="Proteomes" id="UP000321532"/>
    </source>
</evidence>
<feature type="transmembrane region" description="Helical" evidence="6">
    <location>
        <begin position="139"/>
        <end position="164"/>
    </location>
</feature>
<dbReference type="Pfam" id="PF02687">
    <property type="entry name" value="FtsX"/>
    <property type="match status" value="1"/>
</dbReference>
<gene>
    <name evidence="8" type="ORF">AAE02nite_42260</name>
</gene>
<evidence type="ECO:0000256" key="2">
    <source>
        <dbReference type="ARBA" id="ARBA00022475"/>
    </source>
</evidence>
<keyword evidence="2" id="KW-1003">Cell membrane</keyword>
<evidence type="ECO:0000256" key="1">
    <source>
        <dbReference type="ARBA" id="ARBA00004651"/>
    </source>
</evidence>
<dbReference type="PANTHER" id="PTHR30572:SF18">
    <property type="entry name" value="ABC-TYPE MACROLIDE FAMILY EXPORT SYSTEM PERMEASE COMPONENT 2"/>
    <property type="match status" value="1"/>
</dbReference>